<organism evidence="3 4">
    <name type="scientific">Demequina zhanjiangensis</name>
    <dbReference type="NCBI Taxonomy" id="3051659"/>
    <lineage>
        <taxon>Bacteria</taxon>
        <taxon>Bacillati</taxon>
        <taxon>Actinomycetota</taxon>
        <taxon>Actinomycetes</taxon>
        <taxon>Micrococcales</taxon>
        <taxon>Demequinaceae</taxon>
        <taxon>Demequina</taxon>
    </lineage>
</organism>
<protein>
    <recommendedName>
        <fullName evidence="2">Leucine rich repeat variant domain-containing protein</fullName>
    </recommendedName>
</protein>
<dbReference type="Proteomes" id="UP001172738">
    <property type="component" value="Unassembled WGS sequence"/>
</dbReference>
<keyword evidence="1" id="KW-0472">Membrane</keyword>
<name>A0ABT8FZF0_9MICO</name>
<evidence type="ECO:0000256" key="1">
    <source>
        <dbReference type="SAM" id="Phobius"/>
    </source>
</evidence>
<evidence type="ECO:0000259" key="2">
    <source>
        <dbReference type="Pfam" id="PF25591"/>
    </source>
</evidence>
<evidence type="ECO:0000313" key="4">
    <source>
        <dbReference type="Proteomes" id="UP001172738"/>
    </source>
</evidence>
<feature type="transmembrane region" description="Helical" evidence="1">
    <location>
        <begin position="61"/>
        <end position="80"/>
    </location>
</feature>
<reference evidence="3" key="1">
    <citation type="submission" date="2023-06" db="EMBL/GenBank/DDBJ databases">
        <title>SYSU T00b26.</title>
        <authorList>
            <person name="Gao L."/>
            <person name="Fang B.-Z."/>
            <person name="Li W.-J."/>
        </authorList>
    </citation>
    <scope>NUCLEOTIDE SEQUENCE</scope>
    <source>
        <strain evidence="3">SYSU T00b26</strain>
    </source>
</reference>
<dbReference type="RefSeq" id="WP_301126690.1">
    <property type="nucleotide sequence ID" value="NZ_JAUHPV010000002.1"/>
</dbReference>
<keyword evidence="4" id="KW-1185">Reference proteome</keyword>
<gene>
    <name evidence="3" type="ORF">QQX04_04600</name>
</gene>
<comment type="caution">
    <text evidence="3">The sequence shown here is derived from an EMBL/GenBank/DDBJ whole genome shotgun (WGS) entry which is preliminary data.</text>
</comment>
<dbReference type="EMBL" id="JAUHPV010000002">
    <property type="protein sequence ID" value="MDN4472270.1"/>
    <property type="molecule type" value="Genomic_DNA"/>
</dbReference>
<keyword evidence="1" id="KW-0812">Transmembrane</keyword>
<evidence type="ECO:0000313" key="3">
    <source>
        <dbReference type="EMBL" id="MDN4472270.1"/>
    </source>
</evidence>
<proteinExistence type="predicted"/>
<feature type="domain" description="Leucine rich repeat variant" evidence="2">
    <location>
        <begin position="121"/>
        <end position="176"/>
    </location>
</feature>
<dbReference type="InterPro" id="IPR057893">
    <property type="entry name" value="LRV_2"/>
</dbReference>
<feature type="transmembrane region" description="Helical" evidence="1">
    <location>
        <begin position="36"/>
        <end position="55"/>
    </location>
</feature>
<sequence>MHWSAEEFVLVITGVLFAGIVASSRLPRVELTPTSLRAFAIGAAVFIGAAAALATVENASYPPLLWILPLVPLMVIVVLVRDALVGGNSEATDQTVTMGAQGGTADSGFVVTQMLVGTGETLAADPGATAEQLAEIAYAQPTLRPVVAANPATPSNLLEWLASLGDPAVQRAIGARAAH</sequence>
<keyword evidence="1" id="KW-1133">Transmembrane helix</keyword>
<accession>A0ABT8FZF0</accession>
<dbReference type="Pfam" id="PF25591">
    <property type="entry name" value="LRV_2"/>
    <property type="match status" value="1"/>
</dbReference>
<feature type="transmembrane region" description="Helical" evidence="1">
    <location>
        <begin position="6"/>
        <end position="24"/>
    </location>
</feature>